<dbReference type="Proteomes" id="UP000008864">
    <property type="component" value="Unassembled WGS sequence"/>
</dbReference>
<evidence type="ECO:0000313" key="2">
    <source>
        <dbReference type="EMBL" id="KFL61779.1"/>
    </source>
</evidence>
<keyword evidence="1" id="KW-0472">Membrane</keyword>
<dbReference type="RefSeq" id="XP_047606446.1">
    <property type="nucleotide sequence ID" value="XM_047751202.1"/>
</dbReference>
<dbReference type="AlphaFoldDB" id="A0A080WJR7"/>
<reference evidence="3" key="1">
    <citation type="journal article" date="2012" name="MBio">
        <title>Comparative genome analysis of Trichophyton rubrum and related dermatophytes reveals candidate genes involved in infection.</title>
        <authorList>
            <person name="Martinez D.A."/>
            <person name="Oliver B.G."/>
            <person name="Graeser Y."/>
            <person name="Goldberg J.M."/>
            <person name="Li W."/>
            <person name="Martinez-Rossi N.M."/>
            <person name="Monod M."/>
            <person name="Shelest E."/>
            <person name="Barton R.C."/>
            <person name="Birch E."/>
            <person name="Brakhage A.A."/>
            <person name="Chen Z."/>
            <person name="Gurr S.J."/>
            <person name="Heiman D."/>
            <person name="Heitman J."/>
            <person name="Kosti I."/>
            <person name="Rossi A."/>
            <person name="Saif S."/>
            <person name="Samalova M."/>
            <person name="Saunders C.W."/>
            <person name="Shea T."/>
            <person name="Summerbell R.C."/>
            <person name="Xu J."/>
            <person name="Young S."/>
            <person name="Zeng Q."/>
            <person name="Birren B.W."/>
            <person name="Cuomo C.A."/>
            <person name="White T.C."/>
        </authorList>
    </citation>
    <scope>NUCLEOTIDE SEQUENCE [LARGE SCALE GENOMIC DNA]</scope>
    <source>
        <strain evidence="3">ATCC MYA-4607 / CBS 118892</strain>
    </source>
</reference>
<dbReference type="GeneID" id="71777465"/>
<keyword evidence="1" id="KW-1133">Transmembrane helix</keyword>
<keyword evidence="3" id="KW-1185">Reference proteome</keyword>
<dbReference type="EMBL" id="GG700652">
    <property type="protein sequence ID" value="KFL61779.1"/>
    <property type="molecule type" value="Genomic_DNA"/>
</dbReference>
<dbReference type="HOGENOM" id="CLU_1972046_0_0_1"/>
<proteinExistence type="predicted"/>
<keyword evidence="1" id="KW-0812">Transmembrane</keyword>
<dbReference type="InParanoid" id="A0A080WJR7"/>
<evidence type="ECO:0000256" key="1">
    <source>
        <dbReference type="SAM" id="Phobius"/>
    </source>
</evidence>
<organism evidence="2 3">
    <name type="scientific">Trichophyton rubrum (strain ATCC MYA-4607 / CBS 118892)</name>
    <name type="common">Athlete's foot fungus</name>
    <dbReference type="NCBI Taxonomy" id="559305"/>
    <lineage>
        <taxon>Eukaryota</taxon>
        <taxon>Fungi</taxon>
        <taxon>Dikarya</taxon>
        <taxon>Ascomycota</taxon>
        <taxon>Pezizomycotina</taxon>
        <taxon>Eurotiomycetes</taxon>
        <taxon>Eurotiomycetidae</taxon>
        <taxon>Onygenales</taxon>
        <taxon>Arthrodermataceae</taxon>
        <taxon>Trichophyton</taxon>
    </lineage>
</organism>
<gene>
    <name evidence="2" type="ORF">TERG_12210</name>
</gene>
<protein>
    <submittedName>
        <fullName evidence="2">Uncharacterized protein</fullName>
    </submittedName>
</protein>
<sequence>MLAPKRKHGYRYMDTPSLPLLKLARASLCFILPLLAFPAPELISFFLLSSLLFLQVLCDFCPVDLPPLFLSSLSLSNLLVSKRSELLHEVAGPLLFSTQDNGTLLQVRLLLARPHLGDLGFEREVSC</sequence>
<name>A0A080WJR7_TRIRC</name>
<dbReference type="VEuPathDB" id="FungiDB:TERG_12210"/>
<feature type="transmembrane region" description="Helical" evidence="1">
    <location>
        <begin position="20"/>
        <end position="37"/>
    </location>
</feature>
<evidence type="ECO:0000313" key="3">
    <source>
        <dbReference type="Proteomes" id="UP000008864"/>
    </source>
</evidence>
<accession>A0A080WJR7</accession>